<reference evidence="3 4" key="1">
    <citation type="submission" date="2019-07" db="EMBL/GenBank/DDBJ databases">
        <title>Novel species of Flavobacterium.</title>
        <authorList>
            <person name="Liu Q."/>
            <person name="Xin Y.-H."/>
        </authorList>
    </citation>
    <scope>NUCLEOTIDE SEQUENCE [LARGE SCALE GENOMIC DNA]</scope>
    <source>
        <strain evidence="3 4">LB1R34</strain>
    </source>
</reference>
<keyword evidence="4" id="KW-1185">Reference proteome</keyword>
<gene>
    <name evidence="3" type="ORF">FNW21_11220</name>
</gene>
<protein>
    <submittedName>
        <fullName evidence="3">NIPSNAP family containing protein</fullName>
    </submittedName>
</protein>
<dbReference type="Pfam" id="PF07978">
    <property type="entry name" value="NIPSNAP"/>
    <property type="match status" value="1"/>
</dbReference>
<evidence type="ECO:0000256" key="1">
    <source>
        <dbReference type="SAM" id="SignalP"/>
    </source>
</evidence>
<feature type="domain" description="NIPSNAP" evidence="2">
    <location>
        <begin position="162"/>
        <end position="265"/>
    </location>
</feature>
<dbReference type="Gene3D" id="3.30.70.100">
    <property type="match status" value="2"/>
</dbReference>
<dbReference type="OrthoDB" id="192769at2"/>
<name>A0A553E0B5_9FLAO</name>
<feature type="signal peptide" evidence="1">
    <location>
        <begin position="1"/>
        <end position="19"/>
    </location>
</feature>
<evidence type="ECO:0000259" key="2">
    <source>
        <dbReference type="Pfam" id="PF07978"/>
    </source>
</evidence>
<accession>A0A553E0B5</accession>
<dbReference type="AlphaFoldDB" id="A0A553E0B5"/>
<dbReference type="InterPro" id="IPR011008">
    <property type="entry name" value="Dimeric_a/b-barrel"/>
</dbReference>
<feature type="chain" id="PRO_5021888183" evidence="1">
    <location>
        <begin position="20"/>
        <end position="267"/>
    </location>
</feature>
<dbReference type="RefSeq" id="WP_144256837.1">
    <property type="nucleotide sequence ID" value="NZ_VJZT01000011.1"/>
</dbReference>
<evidence type="ECO:0000313" key="4">
    <source>
        <dbReference type="Proteomes" id="UP000316371"/>
    </source>
</evidence>
<dbReference type="Proteomes" id="UP000316371">
    <property type="component" value="Unassembled WGS sequence"/>
</dbReference>
<sequence length="267" mass="30755">MKKSTSVLFALVFFFSAIAFSQTATLTKKSKQSSQLYQLKTYVLHSVMQEQIVDNYLKDAYLPALKKIGITTIGVFKPKTNPTDSIKKIIVLLPLQSMEQFLSIESKLNTDKSYLTSGKTYLEAVYNQPPYVRIESIILKAFVDHPKLNPTPLRNSRANRVYELRSYESATEAIYKNKVTMFNDGGEIKLFDLLGFNAVFYAEVISGPKMPNLMYMTTFENQESREEHWKSFVASPEWKALIAMEKYKNNISHMDILFLYPTDYSDY</sequence>
<dbReference type="EMBL" id="VJZT01000011">
    <property type="protein sequence ID" value="TRX38332.1"/>
    <property type="molecule type" value="Genomic_DNA"/>
</dbReference>
<dbReference type="InterPro" id="IPR012577">
    <property type="entry name" value="NIPSNAP"/>
</dbReference>
<keyword evidence="1" id="KW-0732">Signal</keyword>
<comment type="caution">
    <text evidence="3">The sequence shown here is derived from an EMBL/GenBank/DDBJ whole genome shotgun (WGS) entry which is preliminary data.</text>
</comment>
<proteinExistence type="predicted"/>
<evidence type="ECO:0000313" key="3">
    <source>
        <dbReference type="EMBL" id="TRX38332.1"/>
    </source>
</evidence>
<organism evidence="3 4">
    <name type="scientific">Flavobacterium restrictum</name>
    <dbReference type="NCBI Taxonomy" id="2594428"/>
    <lineage>
        <taxon>Bacteria</taxon>
        <taxon>Pseudomonadati</taxon>
        <taxon>Bacteroidota</taxon>
        <taxon>Flavobacteriia</taxon>
        <taxon>Flavobacteriales</taxon>
        <taxon>Flavobacteriaceae</taxon>
        <taxon>Flavobacterium</taxon>
    </lineage>
</organism>
<dbReference type="SUPFAM" id="SSF54909">
    <property type="entry name" value="Dimeric alpha+beta barrel"/>
    <property type="match status" value="1"/>
</dbReference>